<dbReference type="EMBL" id="FQZB01000003">
    <property type="protein sequence ID" value="SHI32468.1"/>
    <property type="molecule type" value="Genomic_DNA"/>
</dbReference>
<evidence type="ECO:0000313" key="3">
    <source>
        <dbReference type="Proteomes" id="UP000184310"/>
    </source>
</evidence>
<dbReference type="STRING" id="1121302.SAMN02745163_00007"/>
<feature type="transmembrane region" description="Helical" evidence="1">
    <location>
        <begin position="127"/>
        <end position="149"/>
    </location>
</feature>
<protein>
    <submittedName>
        <fullName evidence="2">Uncharacterized protein</fullName>
    </submittedName>
</protein>
<accession>A0A1M6A7L4</accession>
<evidence type="ECO:0000256" key="1">
    <source>
        <dbReference type="SAM" id="Phobius"/>
    </source>
</evidence>
<feature type="transmembrane region" description="Helical" evidence="1">
    <location>
        <begin position="12"/>
        <end position="32"/>
    </location>
</feature>
<name>A0A1M6A7L4_9CLOT</name>
<evidence type="ECO:0000313" key="2">
    <source>
        <dbReference type="EMBL" id="SHI32468.1"/>
    </source>
</evidence>
<gene>
    <name evidence="2" type="ORF">SAMN02745163_00007</name>
</gene>
<dbReference type="RefSeq" id="WP_072984032.1">
    <property type="nucleotide sequence ID" value="NZ_FQZB01000003.1"/>
</dbReference>
<reference evidence="2 3" key="1">
    <citation type="submission" date="2016-11" db="EMBL/GenBank/DDBJ databases">
        <authorList>
            <person name="Jaros S."/>
            <person name="Januszkiewicz K."/>
            <person name="Wedrychowicz H."/>
        </authorList>
    </citation>
    <scope>NUCLEOTIDE SEQUENCE [LARGE SCALE GENOMIC DNA]</scope>
    <source>
        <strain evidence="2 3">DSM 21758</strain>
    </source>
</reference>
<feature type="transmembrane region" description="Helical" evidence="1">
    <location>
        <begin position="44"/>
        <end position="60"/>
    </location>
</feature>
<keyword evidence="1" id="KW-1133">Transmembrane helix</keyword>
<keyword evidence="1" id="KW-0812">Transmembrane</keyword>
<sequence>MNYNKYQKVNHIGAIIFLILGLVITTILGFIYSLTIEYISIGKYYIIIGIIYALIIYFILEKLTLALKVRSLKVTMVLVSMIAIFAVYIRWVSSIFIIFNKLMFNPLELFKHMNIIVSTEFDSVRAFLIWFLWGVEVFVIVGGIIVGCFDKLSKVIFCENCNGILSGVENISGLSKIEDENEFKSLLEKGDLSPLYKLKPIESYIEFSMLIGRFCNDCYDDKVYLTVKNINVIKASEKRGKGQKIIVENLIIDKNEFFKIKRALES</sequence>
<feature type="transmembrane region" description="Helical" evidence="1">
    <location>
        <begin position="72"/>
        <end position="99"/>
    </location>
</feature>
<dbReference type="Proteomes" id="UP000184310">
    <property type="component" value="Unassembled WGS sequence"/>
</dbReference>
<proteinExistence type="predicted"/>
<keyword evidence="3" id="KW-1185">Reference proteome</keyword>
<organism evidence="2 3">
    <name type="scientific">Clostridium cavendishii DSM 21758</name>
    <dbReference type="NCBI Taxonomy" id="1121302"/>
    <lineage>
        <taxon>Bacteria</taxon>
        <taxon>Bacillati</taxon>
        <taxon>Bacillota</taxon>
        <taxon>Clostridia</taxon>
        <taxon>Eubacteriales</taxon>
        <taxon>Clostridiaceae</taxon>
        <taxon>Clostridium</taxon>
    </lineage>
</organism>
<keyword evidence="1" id="KW-0472">Membrane</keyword>
<dbReference type="AlphaFoldDB" id="A0A1M6A7L4"/>